<evidence type="ECO:0000256" key="1">
    <source>
        <dbReference type="ARBA" id="ARBA00001936"/>
    </source>
</evidence>
<dbReference type="GO" id="GO:0000175">
    <property type="term" value="F:3'-5'-RNA exonuclease activity"/>
    <property type="evidence" value="ECO:0007669"/>
    <property type="project" value="UniProtKB-ARBA"/>
</dbReference>
<comment type="similarity">
    <text evidence="12">Belongs to the EXD2 family.</text>
</comment>
<accession>A0A7M7RF81</accession>
<dbReference type="OMA" id="CAHGERV"/>
<keyword evidence="8" id="KW-0269">Exonuclease</keyword>
<keyword evidence="7" id="KW-0378">Hydrolase</keyword>
<evidence type="ECO:0000256" key="11">
    <source>
        <dbReference type="ARBA" id="ARBA00023136"/>
    </source>
</evidence>
<dbReference type="InParanoid" id="A0A7M7RF81"/>
<comment type="cofactor">
    <cofactor evidence="1">
        <name>Mn(2+)</name>
        <dbReference type="ChEBI" id="CHEBI:29035"/>
    </cofactor>
</comment>
<dbReference type="Gene3D" id="3.30.420.10">
    <property type="entry name" value="Ribonuclease H-like superfamily/Ribonuclease H"/>
    <property type="match status" value="1"/>
</dbReference>
<dbReference type="FunFam" id="3.30.420.10:FF:000041">
    <property type="entry name" value="Exonuclease 3'-5' domain containing 2"/>
    <property type="match status" value="1"/>
</dbReference>
<dbReference type="Pfam" id="PF01612">
    <property type="entry name" value="DNA_pol_A_exo1"/>
    <property type="match status" value="1"/>
</dbReference>
<dbReference type="OrthoDB" id="1920326at2759"/>
<dbReference type="RefSeq" id="XP_797941.4">
    <property type="nucleotide sequence ID" value="XM_792848.5"/>
</dbReference>
<keyword evidence="5" id="KW-0540">Nuclease</keyword>
<dbReference type="GO" id="GO:0006310">
    <property type="term" value="P:DNA recombination"/>
    <property type="evidence" value="ECO:0007669"/>
    <property type="project" value="UniProtKB-ARBA"/>
</dbReference>
<keyword evidence="4 14" id="KW-0812">Transmembrane</keyword>
<sequence length="570" mass="65639">MPSHLVISSMVTVTAGALALLSFYLYKRKCRSISASTDKMKEDIYQPVTDVEHYDIFVIDSSSAYHEAVESFAEATKQMKVIGLDCEWVTKDGQRQPVALLQLSSPVNQSCLLFRLDQLDGELPESILTILQDRNTLKVGVGVIDDAKRLLNDYQIITHGCLDLRHLALRHLSRTLRGRSLSLRELASVVLQHEMSKDDRVRCGDWEAVPLSKEQINYAVDDAVIGAAIFLRVVAYKMKLKQFESFLQPETWKSISSMCQGIIDMYPDMKQLTTTNSSPKKATKNSKGVFDNLEERPLSRAYKTRKSVMYHNCRLLAPDDTLLCTCDKRKALWYIGKEIGELICEEPLTVRLLFEPAGVPGPDREYYQTEKKNICVVCGREDSYIRKHVVPHEYRRHFPEYLKMHSSHDVLLLCLRCHQRSSAYDNYVRQNVSELYHAPISNKTNAKRLEDPQRVQVRSAARALIRHQKVNNLPEHRIQELMDHLQEFFGDDEIDDALLQEAVSMETRVANEDFVSSHGLKVVEEVMKEESGLRKFEKMWRQNFLDTMKPQYLPELWSVDHLHETFAGKK</sequence>
<evidence type="ECO:0000256" key="8">
    <source>
        <dbReference type="ARBA" id="ARBA00022839"/>
    </source>
</evidence>
<evidence type="ECO:0000313" key="16">
    <source>
        <dbReference type="EnsemblMetazoa" id="XP_797941"/>
    </source>
</evidence>
<comment type="cofactor">
    <cofactor evidence="2">
        <name>Mg(2+)</name>
        <dbReference type="ChEBI" id="CHEBI:18420"/>
    </cofactor>
</comment>
<proteinExistence type="inferred from homology"/>
<dbReference type="InterPro" id="IPR036397">
    <property type="entry name" value="RNaseH_sf"/>
</dbReference>
<dbReference type="Proteomes" id="UP000007110">
    <property type="component" value="Unassembled WGS sequence"/>
</dbReference>
<dbReference type="GO" id="GO:0046872">
    <property type="term" value="F:metal ion binding"/>
    <property type="evidence" value="ECO:0007669"/>
    <property type="project" value="UniProtKB-KW"/>
</dbReference>
<keyword evidence="10" id="KW-0496">Mitochondrion</keyword>
<evidence type="ECO:0000256" key="2">
    <source>
        <dbReference type="ARBA" id="ARBA00001946"/>
    </source>
</evidence>
<organism evidence="16 17">
    <name type="scientific">Strongylocentrotus purpuratus</name>
    <name type="common">Purple sea urchin</name>
    <dbReference type="NCBI Taxonomy" id="7668"/>
    <lineage>
        <taxon>Eukaryota</taxon>
        <taxon>Metazoa</taxon>
        <taxon>Echinodermata</taxon>
        <taxon>Eleutherozoa</taxon>
        <taxon>Echinozoa</taxon>
        <taxon>Echinoidea</taxon>
        <taxon>Euechinoidea</taxon>
        <taxon>Echinacea</taxon>
        <taxon>Camarodonta</taxon>
        <taxon>Echinidea</taxon>
        <taxon>Strongylocentrotidae</taxon>
        <taxon>Strongylocentrotus</taxon>
    </lineage>
</organism>
<evidence type="ECO:0000259" key="15">
    <source>
        <dbReference type="SMART" id="SM00474"/>
    </source>
</evidence>
<protein>
    <recommendedName>
        <fullName evidence="13">Exonuclease 3'-5' domain-containing protein 2</fullName>
    </recommendedName>
</protein>
<comment type="subcellular location">
    <subcellularLocation>
        <location evidence="3">Mitochondrion membrane</location>
    </subcellularLocation>
</comment>
<dbReference type="InterPro" id="IPR002562">
    <property type="entry name" value="3'-5'_exonuclease_dom"/>
</dbReference>
<dbReference type="GO" id="GO:0005737">
    <property type="term" value="C:cytoplasm"/>
    <property type="evidence" value="ECO:0000318"/>
    <property type="project" value="GO_Central"/>
</dbReference>
<dbReference type="InterPro" id="IPR051132">
    <property type="entry name" value="3-5_Exonuclease_domain"/>
</dbReference>
<dbReference type="GO" id="GO:0003676">
    <property type="term" value="F:nucleic acid binding"/>
    <property type="evidence" value="ECO:0007669"/>
    <property type="project" value="InterPro"/>
</dbReference>
<evidence type="ECO:0000313" key="17">
    <source>
        <dbReference type="Proteomes" id="UP000007110"/>
    </source>
</evidence>
<evidence type="ECO:0000256" key="7">
    <source>
        <dbReference type="ARBA" id="ARBA00022801"/>
    </source>
</evidence>
<feature type="domain" description="3'-5' exonuclease" evidence="15">
    <location>
        <begin position="56"/>
        <end position="235"/>
    </location>
</feature>
<keyword evidence="9 14" id="KW-1133">Transmembrane helix</keyword>
<keyword evidence="6" id="KW-0479">Metal-binding</keyword>
<dbReference type="CTD" id="55218"/>
<dbReference type="AlphaFoldDB" id="A0A7M7RF81"/>
<evidence type="ECO:0000256" key="3">
    <source>
        <dbReference type="ARBA" id="ARBA00004325"/>
    </source>
</evidence>
<evidence type="ECO:0000256" key="13">
    <source>
        <dbReference type="ARBA" id="ARBA00069878"/>
    </source>
</evidence>
<dbReference type="GO" id="GO:0031966">
    <property type="term" value="C:mitochondrial membrane"/>
    <property type="evidence" value="ECO:0007669"/>
    <property type="project" value="UniProtKB-SubCell"/>
</dbReference>
<evidence type="ECO:0000256" key="5">
    <source>
        <dbReference type="ARBA" id="ARBA00022722"/>
    </source>
</evidence>
<feature type="transmembrane region" description="Helical" evidence="14">
    <location>
        <begin position="6"/>
        <end position="26"/>
    </location>
</feature>
<dbReference type="SUPFAM" id="SSF53098">
    <property type="entry name" value="Ribonuclease H-like"/>
    <property type="match status" value="1"/>
</dbReference>
<name>A0A7M7RF81_STRPU</name>
<dbReference type="KEGG" id="spu:593371"/>
<dbReference type="EnsemblMetazoa" id="XM_792848">
    <property type="protein sequence ID" value="XP_797941"/>
    <property type="gene ID" value="LOC593371"/>
</dbReference>
<evidence type="ECO:0000256" key="6">
    <source>
        <dbReference type="ARBA" id="ARBA00022723"/>
    </source>
</evidence>
<dbReference type="PANTHER" id="PTHR13620:SF104">
    <property type="entry name" value="EXONUCLEASE 3'-5' DOMAIN-CONTAINING PROTEIN 2"/>
    <property type="match status" value="1"/>
</dbReference>
<keyword evidence="17" id="KW-1185">Reference proteome</keyword>
<evidence type="ECO:0000256" key="12">
    <source>
        <dbReference type="ARBA" id="ARBA00061005"/>
    </source>
</evidence>
<dbReference type="GO" id="GO:0008408">
    <property type="term" value="F:3'-5' exonuclease activity"/>
    <property type="evidence" value="ECO:0000318"/>
    <property type="project" value="GO_Central"/>
</dbReference>
<dbReference type="SMART" id="SM00474">
    <property type="entry name" value="35EXOc"/>
    <property type="match status" value="1"/>
</dbReference>
<dbReference type="PANTHER" id="PTHR13620">
    <property type="entry name" value="3-5 EXONUCLEASE"/>
    <property type="match status" value="1"/>
</dbReference>
<evidence type="ECO:0000256" key="10">
    <source>
        <dbReference type="ARBA" id="ARBA00023128"/>
    </source>
</evidence>
<reference evidence="16" key="2">
    <citation type="submission" date="2021-01" db="UniProtKB">
        <authorList>
            <consortium name="EnsemblMetazoa"/>
        </authorList>
    </citation>
    <scope>IDENTIFICATION</scope>
</reference>
<evidence type="ECO:0000256" key="9">
    <source>
        <dbReference type="ARBA" id="ARBA00022989"/>
    </source>
</evidence>
<dbReference type="CDD" id="cd06141">
    <property type="entry name" value="WRN_exo"/>
    <property type="match status" value="1"/>
</dbReference>
<evidence type="ECO:0000256" key="14">
    <source>
        <dbReference type="SAM" id="Phobius"/>
    </source>
</evidence>
<dbReference type="InterPro" id="IPR012337">
    <property type="entry name" value="RNaseH-like_sf"/>
</dbReference>
<reference evidence="17" key="1">
    <citation type="submission" date="2015-02" db="EMBL/GenBank/DDBJ databases">
        <title>Genome sequencing for Strongylocentrotus purpuratus.</title>
        <authorList>
            <person name="Murali S."/>
            <person name="Liu Y."/>
            <person name="Vee V."/>
            <person name="English A."/>
            <person name="Wang M."/>
            <person name="Skinner E."/>
            <person name="Han Y."/>
            <person name="Muzny D.M."/>
            <person name="Worley K.C."/>
            <person name="Gibbs R.A."/>
        </authorList>
    </citation>
    <scope>NUCLEOTIDE SEQUENCE</scope>
</reference>
<keyword evidence="11 14" id="KW-0472">Membrane</keyword>
<evidence type="ECO:0000256" key="4">
    <source>
        <dbReference type="ARBA" id="ARBA00022692"/>
    </source>
</evidence>
<dbReference type="GO" id="GO:0005634">
    <property type="term" value="C:nucleus"/>
    <property type="evidence" value="ECO:0000318"/>
    <property type="project" value="GO_Central"/>
</dbReference>
<dbReference type="GeneID" id="593371"/>